<dbReference type="InterPro" id="IPR013762">
    <property type="entry name" value="Integrase-like_cat_sf"/>
</dbReference>
<dbReference type="AlphaFoldDB" id="A0AAD7FXU2"/>
<evidence type="ECO:0000313" key="3">
    <source>
        <dbReference type="EMBL" id="KAJ7649242.1"/>
    </source>
</evidence>
<reference evidence="3" key="1">
    <citation type="submission" date="2023-03" db="EMBL/GenBank/DDBJ databases">
        <title>Massive genome expansion in bonnet fungi (Mycena s.s.) driven by repeated elements and novel gene families across ecological guilds.</title>
        <authorList>
            <consortium name="Lawrence Berkeley National Laboratory"/>
            <person name="Harder C.B."/>
            <person name="Miyauchi S."/>
            <person name="Viragh M."/>
            <person name="Kuo A."/>
            <person name="Thoen E."/>
            <person name="Andreopoulos B."/>
            <person name="Lu D."/>
            <person name="Skrede I."/>
            <person name="Drula E."/>
            <person name="Henrissat B."/>
            <person name="Morin E."/>
            <person name="Kohler A."/>
            <person name="Barry K."/>
            <person name="LaButti K."/>
            <person name="Morin E."/>
            <person name="Salamov A."/>
            <person name="Lipzen A."/>
            <person name="Mereny Z."/>
            <person name="Hegedus B."/>
            <person name="Baldrian P."/>
            <person name="Stursova M."/>
            <person name="Weitz H."/>
            <person name="Taylor A."/>
            <person name="Grigoriev I.V."/>
            <person name="Nagy L.G."/>
            <person name="Martin F."/>
            <person name="Kauserud H."/>
        </authorList>
    </citation>
    <scope>NUCLEOTIDE SEQUENCE</scope>
    <source>
        <strain evidence="3">CBHHK067</strain>
    </source>
</reference>
<dbReference type="InterPro" id="IPR010998">
    <property type="entry name" value="Integrase_recombinase_N"/>
</dbReference>
<dbReference type="Proteomes" id="UP001221757">
    <property type="component" value="Unassembled WGS sequence"/>
</dbReference>
<dbReference type="SUPFAM" id="SSF47823">
    <property type="entry name" value="lambda integrase-like, N-terminal domain"/>
    <property type="match status" value="1"/>
</dbReference>
<dbReference type="GO" id="GO:0003677">
    <property type="term" value="F:DNA binding"/>
    <property type="evidence" value="ECO:0007669"/>
    <property type="project" value="UniProtKB-KW"/>
</dbReference>
<evidence type="ECO:0000256" key="2">
    <source>
        <dbReference type="ARBA" id="ARBA00023172"/>
    </source>
</evidence>
<name>A0AAD7FXU2_MYCRO</name>
<dbReference type="PANTHER" id="PTHR34605">
    <property type="entry name" value="PHAGE_INTEGRASE DOMAIN-CONTAINING PROTEIN"/>
    <property type="match status" value="1"/>
</dbReference>
<gene>
    <name evidence="3" type="ORF">B0H17DRAFT_958584</name>
</gene>
<comment type="caution">
    <text evidence="3">The sequence shown here is derived from an EMBL/GenBank/DDBJ whole genome shotgun (WGS) entry which is preliminary data.</text>
</comment>
<dbReference type="EMBL" id="JARKIE010000367">
    <property type="protein sequence ID" value="KAJ7649242.1"/>
    <property type="molecule type" value="Genomic_DNA"/>
</dbReference>
<organism evidence="3 4">
    <name type="scientific">Mycena rosella</name>
    <name type="common">Pink bonnet</name>
    <name type="synonym">Agaricus rosellus</name>
    <dbReference type="NCBI Taxonomy" id="1033263"/>
    <lineage>
        <taxon>Eukaryota</taxon>
        <taxon>Fungi</taxon>
        <taxon>Dikarya</taxon>
        <taxon>Basidiomycota</taxon>
        <taxon>Agaricomycotina</taxon>
        <taxon>Agaricomycetes</taxon>
        <taxon>Agaricomycetidae</taxon>
        <taxon>Agaricales</taxon>
        <taxon>Marasmiineae</taxon>
        <taxon>Mycenaceae</taxon>
        <taxon>Mycena</taxon>
    </lineage>
</organism>
<evidence type="ECO:0000313" key="4">
    <source>
        <dbReference type="Proteomes" id="UP001221757"/>
    </source>
</evidence>
<dbReference type="SUPFAM" id="SSF56349">
    <property type="entry name" value="DNA breaking-rejoining enzymes"/>
    <property type="match status" value="1"/>
</dbReference>
<keyword evidence="1" id="KW-0238">DNA-binding</keyword>
<dbReference type="Gene3D" id="1.10.150.130">
    <property type="match status" value="1"/>
</dbReference>
<keyword evidence="2" id="KW-0233">DNA recombination</keyword>
<accession>A0AAD7FXU2</accession>
<dbReference type="InterPro" id="IPR011010">
    <property type="entry name" value="DNA_brk_join_enz"/>
</dbReference>
<dbReference type="Gene3D" id="1.10.443.10">
    <property type="entry name" value="Intergrase catalytic core"/>
    <property type="match status" value="1"/>
</dbReference>
<dbReference type="GO" id="GO:0006310">
    <property type="term" value="P:DNA recombination"/>
    <property type="evidence" value="ECO:0007669"/>
    <property type="project" value="UniProtKB-KW"/>
</dbReference>
<dbReference type="PANTHER" id="PTHR34605:SF3">
    <property type="entry name" value="P CELL-TYPE AGGLUTINATION PROTEIN MAP4-LIKE-RELATED"/>
    <property type="match status" value="1"/>
</dbReference>
<dbReference type="GO" id="GO:0015074">
    <property type="term" value="P:DNA integration"/>
    <property type="evidence" value="ECO:0007669"/>
    <property type="project" value="InterPro"/>
</dbReference>
<protein>
    <submittedName>
        <fullName evidence="3">Uncharacterized protein</fullName>
    </submittedName>
</protein>
<dbReference type="InterPro" id="IPR052925">
    <property type="entry name" value="Phage_Integrase-like_Recomb"/>
</dbReference>
<proteinExistence type="predicted"/>
<evidence type="ECO:0000256" key="1">
    <source>
        <dbReference type="ARBA" id="ARBA00023125"/>
    </source>
</evidence>
<sequence length="322" mass="36300">MVAPAFQIYGAAQPRKSLLQLKPSPLRPHCPTDQHIFLWRGIHNPPASAIDHPLIRYIHGLASRSSLKDTASYGSGIRKFHLFCDIFTIPESLWLPAPFKVLHLFALWATTEPDFVDLEICAAAVFEPVSVDTVRSYLSAVRAWHIAQGWLPPLSDEQLDQIHWSLCGLQHMQGSSCKHPIRPPITIEMLHALRAILNLSDPFDTCIWAMTLCAFWGMMRFGEVSVKTRSTFNGGKHLKRRDAFFDFDRNNKPYAHLDLPDAKTAQRGEIQHVFLVAQEGLCPLEALDNLKRVVPAGPDDPLFSWRDNQGNIRPMVKSAAID</sequence>
<keyword evidence="4" id="KW-1185">Reference proteome</keyword>